<feature type="domain" description="Serine aminopeptidase S33" evidence="1">
    <location>
        <begin position="30"/>
        <end position="295"/>
    </location>
</feature>
<keyword evidence="3" id="KW-1185">Reference proteome</keyword>
<dbReference type="EMBL" id="JACOPH010000011">
    <property type="protein sequence ID" value="MBC5714858.1"/>
    <property type="molecule type" value="Genomic_DNA"/>
</dbReference>
<dbReference type="InterPro" id="IPR029058">
    <property type="entry name" value="AB_hydrolase_fold"/>
</dbReference>
<dbReference type="InterPro" id="IPR051044">
    <property type="entry name" value="MAG_DAG_Lipase"/>
</dbReference>
<name>A0A923LQ40_9FIRM</name>
<protein>
    <submittedName>
        <fullName evidence="2">Alpha/beta fold hydrolase</fullName>
    </submittedName>
</protein>
<evidence type="ECO:0000313" key="2">
    <source>
        <dbReference type="EMBL" id="MBC5714858.1"/>
    </source>
</evidence>
<comment type="caution">
    <text evidence="2">The sequence shown here is derived from an EMBL/GenBank/DDBJ whole genome shotgun (WGS) entry which is preliminary data.</text>
</comment>
<proteinExistence type="predicted"/>
<keyword evidence="2" id="KW-0378">Hydrolase</keyword>
<dbReference type="Gene3D" id="3.40.50.1820">
    <property type="entry name" value="alpha/beta hydrolase"/>
    <property type="match status" value="1"/>
</dbReference>
<evidence type="ECO:0000259" key="1">
    <source>
        <dbReference type="Pfam" id="PF12146"/>
    </source>
</evidence>
<dbReference type="PANTHER" id="PTHR11614">
    <property type="entry name" value="PHOSPHOLIPASE-RELATED"/>
    <property type="match status" value="1"/>
</dbReference>
<dbReference type="RefSeq" id="WP_186867455.1">
    <property type="nucleotide sequence ID" value="NZ_JACOPH010000011.1"/>
</dbReference>
<reference evidence="2" key="1">
    <citation type="submission" date="2020-08" db="EMBL/GenBank/DDBJ databases">
        <title>Genome public.</title>
        <authorList>
            <person name="Liu C."/>
            <person name="Sun Q."/>
        </authorList>
    </citation>
    <scope>NUCLEOTIDE SEQUENCE</scope>
    <source>
        <strain evidence="2">BX1005</strain>
    </source>
</reference>
<accession>A0A923LQ40</accession>
<dbReference type="AlphaFoldDB" id="A0A923LQ40"/>
<sequence>MQKEEFQFLSADKRTQIHAVKWIPDDGEYTAILQITHGMQEHIDRYEEFAGYLNRQGVLVVGNDHLGHGDSVYDASEYGYFTKENPSDALVADMHTLREIIQKHEPEKPYFMLGHSMGSYMLRKYITIHPEDLRGVILVGTGSMPDRTMKLGMNICRFLGKVKGWHHKSRLVKKLSYMGPYKQYDLTGADKENSWLSKETAVVEAFYNDPRAGFDFTVNGYYGLMEAVYYDNQPEHIAKIPRRLPIFLVSGDQDPVGDMGVGVKKVYRQYEQAGLYDITWKLYENDRHEILNETDRYNVYEDIYAWMCVRETT</sequence>
<evidence type="ECO:0000313" key="3">
    <source>
        <dbReference type="Proteomes" id="UP000606720"/>
    </source>
</evidence>
<dbReference type="Proteomes" id="UP000606720">
    <property type="component" value="Unassembled WGS sequence"/>
</dbReference>
<dbReference type="InterPro" id="IPR022742">
    <property type="entry name" value="Hydrolase_4"/>
</dbReference>
<dbReference type="SUPFAM" id="SSF53474">
    <property type="entry name" value="alpha/beta-Hydrolases"/>
    <property type="match status" value="1"/>
</dbReference>
<organism evidence="2 3">
    <name type="scientific">Roseburia zhanii</name>
    <dbReference type="NCBI Taxonomy" id="2763064"/>
    <lineage>
        <taxon>Bacteria</taxon>
        <taxon>Bacillati</taxon>
        <taxon>Bacillota</taxon>
        <taxon>Clostridia</taxon>
        <taxon>Lachnospirales</taxon>
        <taxon>Lachnospiraceae</taxon>
        <taxon>Roseburia</taxon>
    </lineage>
</organism>
<dbReference type="GO" id="GO:0016787">
    <property type="term" value="F:hydrolase activity"/>
    <property type="evidence" value="ECO:0007669"/>
    <property type="project" value="UniProtKB-KW"/>
</dbReference>
<dbReference type="Pfam" id="PF12146">
    <property type="entry name" value="Hydrolase_4"/>
    <property type="match status" value="1"/>
</dbReference>
<gene>
    <name evidence="2" type="ORF">H8S17_11720</name>
</gene>